<dbReference type="Gene3D" id="3.30.710.10">
    <property type="entry name" value="Potassium Channel Kv1.1, Chain A"/>
    <property type="match status" value="2"/>
</dbReference>
<dbReference type="EMBL" id="BMAW01057394">
    <property type="protein sequence ID" value="GFT10581.1"/>
    <property type="molecule type" value="Genomic_DNA"/>
</dbReference>
<protein>
    <recommendedName>
        <fullName evidence="1">BTB domain-containing protein</fullName>
    </recommendedName>
</protein>
<accession>A0A8X6TF94</accession>
<feature type="domain" description="BTB" evidence="1">
    <location>
        <begin position="469"/>
        <end position="536"/>
    </location>
</feature>
<evidence type="ECO:0000259" key="1">
    <source>
        <dbReference type="PROSITE" id="PS50097"/>
    </source>
</evidence>
<keyword evidence="3" id="KW-1185">Reference proteome</keyword>
<dbReference type="PROSITE" id="PS50097">
    <property type="entry name" value="BTB"/>
    <property type="match status" value="1"/>
</dbReference>
<evidence type="ECO:0000313" key="3">
    <source>
        <dbReference type="Proteomes" id="UP000887013"/>
    </source>
</evidence>
<comment type="caution">
    <text evidence="2">The sequence shown here is derived from an EMBL/GenBank/DDBJ whole genome shotgun (WGS) entry which is preliminary data.</text>
</comment>
<organism evidence="2 3">
    <name type="scientific">Nephila pilipes</name>
    <name type="common">Giant wood spider</name>
    <name type="synonym">Nephila maculata</name>
    <dbReference type="NCBI Taxonomy" id="299642"/>
    <lineage>
        <taxon>Eukaryota</taxon>
        <taxon>Metazoa</taxon>
        <taxon>Ecdysozoa</taxon>
        <taxon>Arthropoda</taxon>
        <taxon>Chelicerata</taxon>
        <taxon>Arachnida</taxon>
        <taxon>Araneae</taxon>
        <taxon>Araneomorphae</taxon>
        <taxon>Entelegynae</taxon>
        <taxon>Araneoidea</taxon>
        <taxon>Nephilidae</taxon>
        <taxon>Nephila</taxon>
    </lineage>
</organism>
<gene>
    <name evidence="2" type="ORF">NPIL_7701</name>
</gene>
<name>A0A8X6TF94_NEPPI</name>
<dbReference type="AlphaFoldDB" id="A0A8X6TF94"/>
<sequence>MANRRHVIERNFEFTWEIKEFLQHIGKNSFDLDTFPFSVKCVDITTWFLQLIPTKEHGDYRVSCILNRMHDELDSILLSLKIKVMDEFGFFYLDRNIPPITLTKEETEVSISNVIRSVNDMKSLRRTSSLFLFFKFKISVDPVNASSFNFNEGLQMLSKDLYKLFCNGDMKEVVMYAGDVEFYVHLSVMHARWPHFTEYLSRFPGLVRNPGSESISILDIEKLIIAAIQFHAYYLDEQRYFQKKIRETIAIFSPPLIKYLLFYIYTGKGKYVEENEKPDIIRICRLFNIARLIQKFQETPVASVCHTRSPKNHYIIDWSQEDGKNWQRIDFQPFVQLIQSHKENLLVLELQFVIQEDEDFIINLRYLETVNPITISCVILSRNNDRFVNETCHYSRYGLFHETWSVRVGMKKADVPLRAFRIDLILHYSYQSKIQKNVFSLNAQNTPFNQPLYRYAQDFWELYSNNRMSDVVLIADGTLIHSHKYILSARSPQLQNELLSKLHKDYPFIHLLHGLSQHVLDGLMRFIYTGEMDSEDIENDEFRVALEKYELRYRNLLI</sequence>
<proteinExistence type="predicted"/>
<dbReference type="InterPro" id="IPR011333">
    <property type="entry name" value="SKP1/BTB/POZ_sf"/>
</dbReference>
<dbReference type="OrthoDB" id="6418787at2759"/>
<dbReference type="Proteomes" id="UP000887013">
    <property type="component" value="Unassembled WGS sequence"/>
</dbReference>
<evidence type="ECO:0000313" key="2">
    <source>
        <dbReference type="EMBL" id="GFT10581.1"/>
    </source>
</evidence>
<dbReference type="InterPro" id="IPR000210">
    <property type="entry name" value="BTB/POZ_dom"/>
</dbReference>
<reference evidence="2" key="1">
    <citation type="submission" date="2020-08" db="EMBL/GenBank/DDBJ databases">
        <title>Multicomponent nature underlies the extraordinary mechanical properties of spider dragline silk.</title>
        <authorList>
            <person name="Kono N."/>
            <person name="Nakamura H."/>
            <person name="Mori M."/>
            <person name="Yoshida Y."/>
            <person name="Ohtoshi R."/>
            <person name="Malay A.D."/>
            <person name="Moran D.A.P."/>
            <person name="Tomita M."/>
            <person name="Numata K."/>
            <person name="Arakawa K."/>
        </authorList>
    </citation>
    <scope>NUCLEOTIDE SEQUENCE</scope>
</reference>
<dbReference type="SUPFAM" id="SSF54695">
    <property type="entry name" value="POZ domain"/>
    <property type="match status" value="2"/>
</dbReference>
<dbReference type="PANTHER" id="PTHR24413">
    <property type="entry name" value="SPECKLE-TYPE POZ PROTEIN"/>
    <property type="match status" value="1"/>
</dbReference>
<dbReference type="SMART" id="SM00225">
    <property type="entry name" value="BTB"/>
    <property type="match status" value="2"/>
</dbReference>
<dbReference type="Pfam" id="PF00651">
    <property type="entry name" value="BTB"/>
    <property type="match status" value="1"/>
</dbReference>